<dbReference type="EMBL" id="OBDY01000001">
    <property type="protein sequence ID" value="SNY08004.1"/>
    <property type="molecule type" value="Genomic_DNA"/>
</dbReference>
<evidence type="ECO:0008006" key="3">
    <source>
        <dbReference type="Google" id="ProtNLM"/>
    </source>
</evidence>
<organism evidence="1 2">
    <name type="scientific">Paractinoplanes atraurantiacus</name>
    <dbReference type="NCBI Taxonomy" id="1036182"/>
    <lineage>
        <taxon>Bacteria</taxon>
        <taxon>Bacillati</taxon>
        <taxon>Actinomycetota</taxon>
        <taxon>Actinomycetes</taxon>
        <taxon>Micromonosporales</taxon>
        <taxon>Micromonosporaceae</taxon>
        <taxon>Paractinoplanes</taxon>
    </lineage>
</organism>
<evidence type="ECO:0000313" key="2">
    <source>
        <dbReference type="Proteomes" id="UP000219612"/>
    </source>
</evidence>
<accession>A0A285FB89</accession>
<reference evidence="1 2" key="1">
    <citation type="submission" date="2017-09" db="EMBL/GenBank/DDBJ databases">
        <authorList>
            <person name="Ehlers B."/>
            <person name="Leendertz F.H."/>
        </authorList>
    </citation>
    <scope>NUCLEOTIDE SEQUENCE [LARGE SCALE GENOMIC DNA]</scope>
    <source>
        <strain evidence="1 2">CGMCC 4.6857</strain>
    </source>
</reference>
<dbReference type="SUPFAM" id="SSF54637">
    <property type="entry name" value="Thioesterase/thiol ester dehydrase-isomerase"/>
    <property type="match status" value="1"/>
</dbReference>
<dbReference type="InterPro" id="IPR029069">
    <property type="entry name" value="HotDog_dom_sf"/>
</dbReference>
<dbReference type="Proteomes" id="UP000219612">
    <property type="component" value="Unassembled WGS sequence"/>
</dbReference>
<gene>
    <name evidence="1" type="ORF">SAMN05421748_101824</name>
</gene>
<dbReference type="OrthoDB" id="5495835at2"/>
<name>A0A285FB89_9ACTN</name>
<dbReference type="RefSeq" id="WP_097318063.1">
    <property type="nucleotide sequence ID" value="NZ_OBDY01000001.1"/>
</dbReference>
<dbReference type="Gene3D" id="3.10.129.10">
    <property type="entry name" value="Hotdog Thioesterase"/>
    <property type="match status" value="1"/>
</dbReference>
<sequence>MHIPARYNGPPGTGNGGWSAGAFAVAAGARVGGPVYEVTLRVPPPFETQLRLDGGSVLDGDTLVASLAEVDPGLAAVAPAGLAEAEEASRSYPGFTAHPFPTCYVCGTARPDGLRIFSGPLPNGRTAAPWSVPEEADLPVVWAALDCPGGWAALINGRTYVLGRIAAEVAALPEPGTTCVVVGAAVEFSGRKALVGSTVYGPEGDRIATARATWIATV</sequence>
<keyword evidence="2" id="KW-1185">Reference proteome</keyword>
<dbReference type="AlphaFoldDB" id="A0A285FB89"/>
<evidence type="ECO:0000313" key="1">
    <source>
        <dbReference type="EMBL" id="SNY08004.1"/>
    </source>
</evidence>
<protein>
    <recommendedName>
        <fullName evidence="3">Thioesterase-like superfamily protein</fullName>
    </recommendedName>
</protein>
<proteinExistence type="predicted"/>